<feature type="transmembrane region" description="Helical" evidence="6">
    <location>
        <begin position="243"/>
        <end position="264"/>
    </location>
</feature>
<evidence type="ECO:0000313" key="9">
    <source>
        <dbReference type="Proteomes" id="UP001497600"/>
    </source>
</evidence>
<keyword evidence="9" id="KW-1185">Reference proteome</keyword>
<evidence type="ECO:0000256" key="6">
    <source>
        <dbReference type="SAM" id="Phobius"/>
    </source>
</evidence>
<accession>A0ABP0ELA8</accession>
<evidence type="ECO:0000256" key="1">
    <source>
        <dbReference type="ARBA" id="ARBA00004141"/>
    </source>
</evidence>
<feature type="transmembrane region" description="Helical" evidence="6">
    <location>
        <begin position="115"/>
        <end position="132"/>
    </location>
</feature>
<dbReference type="SMART" id="SM00724">
    <property type="entry name" value="TLC"/>
    <property type="match status" value="1"/>
</dbReference>
<evidence type="ECO:0000256" key="5">
    <source>
        <dbReference type="PROSITE-ProRule" id="PRU00205"/>
    </source>
</evidence>
<proteinExistence type="predicted"/>
<dbReference type="EMBL" id="OZ004259">
    <property type="protein sequence ID" value="CAK7919067.1"/>
    <property type="molecule type" value="Genomic_DNA"/>
</dbReference>
<evidence type="ECO:0000256" key="2">
    <source>
        <dbReference type="ARBA" id="ARBA00022692"/>
    </source>
</evidence>
<organism evidence="8 9">
    <name type="scientific">[Candida] anglica</name>
    <dbReference type="NCBI Taxonomy" id="148631"/>
    <lineage>
        <taxon>Eukaryota</taxon>
        <taxon>Fungi</taxon>
        <taxon>Dikarya</taxon>
        <taxon>Ascomycota</taxon>
        <taxon>Saccharomycotina</taxon>
        <taxon>Pichiomycetes</taxon>
        <taxon>Debaryomycetaceae</taxon>
        <taxon>Kurtzmaniella</taxon>
    </lineage>
</organism>
<sequence>MGSSLLSFLPVFTEDVFLQYRPFPAEPTNFFVAHWHEILGSYVFYQTIQFLSPWFSTRFFGKSYTNLSPRTKINFDIHVVSMIQCIISILVIIPMLNHPFYVNSLVDPKQGILGYYPYGGFVGAITSGYFVWDTYVCLRYFHLFGWGFLFHGVAALYVFASTLVPFCLPWIPAFLLFELSTPFVNMNWFASRLPSGVFSAKFVAINGILLMVTFFSVRIIWGLYAVYLIAFDMYAVKDLVHPFFPLSILGLNFFLNILNIYWFYKMVLLAKKMASKSKKTD</sequence>
<feature type="transmembrane region" description="Helical" evidence="6">
    <location>
        <begin position="42"/>
        <end position="61"/>
    </location>
</feature>
<dbReference type="Proteomes" id="UP001497600">
    <property type="component" value="Chromosome G"/>
</dbReference>
<evidence type="ECO:0000313" key="8">
    <source>
        <dbReference type="EMBL" id="CAK7919067.1"/>
    </source>
</evidence>
<keyword evidence="3 6" id="KW-1133">Transmembrane helix</keyword>
<keyword evidence="2 5" id="KW-0812">Transmembrane</keyword>
<evidence type="ECO:0000259" key="7">
    <source>
        <dbReference type="PROSITE" id="PS50922"/>
    </source>
</evidence>
<evidence type="ECO:0000256" key="3">
    <source>
        <dbReference type="ARBA" id="ARBA00022989"/>
    </source>
</evidence>
<dbReference type="InterPro" id="IPR006634">
    <property type="entry name" value="TLC-dom"/>
</dbReference>
<feature type="transmembrane region" description="Helical" evidence="6">
    <location>
        <begin position="144"/>
        <end position="164"/>
    </location>
</feature>
<dbReference type="PROSITE" id="PS50922">
    <property type="entry name" value="TLC"/>
    <property type="match status" value="1"/>
</dbReference>
<feature type="domain" description="TLC" evidence="7">
    <location>
        <begin position="70"/>
        <end position="275"/>
    </location>
</feature>
<evidence type="ECO:0000256" key="4">
    <source>
        <dbReference type="ARBA" id="ARBA00023136"/>
    </source>
</evidence>
<dbReference type="PANTHER" id="PTHR13439">
    <property type="entry name" value="CT120 PROTEIN"/>
    <property type="match status" value="1"/>
</dbReference>
<name>A0ABP0ELA8_9ASCO</name>
<reference evidence="8 9" key="1">
    <citation type="submission" date="2024-01" db="EMBL/GenBank/DDBJ databases">
        <authorList>
            <consortium name="Genoscope - CEA"/>
            <person name="William W."/>
        </authorList>
    </citation>
    <scope>NUCLEOTIDE SEQUENCE [LARGE SCALE GENOMIC DNA]</scope>
    <source>
        <strain evidence="8 9">29B2s-10</strain>
    </source>
</reference>
<gene>
    <name evidence="8" type="ORF">CAAN4_G16182</name>
</gene>
<protein>
    <recommendedName>
        <fullName evidence="7">TLC domain-containing protein</fullName>
    </recommendedName>
</protein>
<keyword evidence="4 5" id="KW-0472">Membrane</keyword>
<dbReference type="InterPro" id="IPR050846">
    <property type="entry name" value="TLCD"/>
</dbReference>
<feature type="transmembrane region" description="Helical" evidence="6">
    <location>
        <begin position="202"/>
        <end position="231"/>
    </location>
</feature>
<dbReference type="Pfam" id="PF03798">
    <property type="entry name" value="TRAM_LAG1_CLN8"/>
    <property type="match status" value="1"/>
</dbReference>
<feature type="transmembrane region" description="Helical" evidence="6">
    <location>
        <begin position="73"/>
        <end position="95"/>
    </location>
</feature>
<comment type="subcellular location">
    <subcellularLocation>
        <location evidence="1">Membrane</location>
        <topology evidence="1">Multi-pass membrane protein</topology>
    </subcellularLocation>
</comment>
<feature type="transmembrane region" description="Helical" evidence="6">
    <location>
        <begin position="170"/>
        <end position="190"/>
    </location>
</feature>
<dbReference type="PANTHER" id="PTHR13439:SF0">
    <property type="entry name" value="TOPOISOMERASE I DAMAGE AFFECTED PROTEIN 4"/>
    <property type="match status" value="1"/>
</dbReference>